<evidence type="ECO:0000313" key="2">
    <source>
        <dbReference type="Proteomes" id="UP000572407"/>
    </source>
</evidence>
<proteinExistence type="predicted"/>
<sequence>MSSRSFLIVFAVMDRHECMAEPVGASLLAMASAQPASMLTDTPLSRASSLPQGIVLHPGPSAWS</sequence>
<dbReference type="AlphaFoldDB" id="A0A7V8UAT3"/>
<name>A0A7V8UAT3_9PSED</name>
<dbReference type="EMBL" id="VDLV01000003">
    <property type="protein sequence ID" value="MBA1376762.1"/>
    <property type="molecule type" value="Genomic_DNA"/>
</dbReference>
<dbReference type="Proteomes" id="UP000572407">
    <property type="component" value="Unassembled WGS sequence"/>
</dbReference>
<gene>
    <name evidence="1" type="ORF">FHK92_02830</name>
</gene>
<evidence type="ECO:0000313" key="1">
    <source>
        <dbReference type="EMBL" id="MBA1376762.1"/>
    </source>
</evidence>
<accession>A0A7V8UAT3</accession>
<protein>
    <submittedName>
        <fullName evidence="1">Uncharacterized protein</fullName>
    </submittedName>
</protein>
<comment type="caution">
    <text evidence="1">The sequence shown here is derived from an EMBL/GenBank/DDBJ whole genome shotgun (WGS) entry which is preliminary data.</text>
</comment>
<organism evidence="1 2">
    <name type="scientific">Pseudomonas brassicacearum subsp. neoaurantiaca</name>
    <dbReference type="NCBI Taxonomy" id="494916"/>
    <lineage>
        <taxon>Bacteria</taxon>
        <taxon>Pseudomonadati</taxon>
        <taxon>Pseudomonadota</taxon>
        <taxon>Gammaproteobacteria</taxon>
        <taxon>Pseudomonadales</taxon>
        <taxon>Pseudomonadaceae</taxon>
        <taxon>Pseudomonas</taxon>
    </lineage>
</organism>
<reference evidence="1 2" key="1">
    <citation type="submission" date="2019-06" db="EMBL/GenBank/DDBJ databases">
        <title>Analysis of the biodiversity of Brassica napus bacterial endophytes for the selection of potential efficient biofertilizers for rapeseed crops.</title>
        <authorList>
            <person name="Jimenez-Gomez A."/>
            <person name="Saati-Santamaria Z."/>
            <person name="Menendez E."/>
            <person name="Rivas R."/>
            <person name="Mateos P.F."/>
            <person name="Velazquez E."/>
            <person name="Garcia-Fraile P."/>
        </authorList>
    </citation>
    <scope>NUCLEOTIDE SEQUENCE [LARGE SCALE GENOMIC DNA]</scope>
    <source>
        <strain evidence="1 2">CDVBN10</strain>
    </source>
</reference>